<keyword evidence="2" id="KW-0328">Glycosyltransferase</keyword>
<evidence type="ECO:0000313" key="8">
    <source>
        <dbReference type="Proteomes" id="UP000688947"/>
    </source>
</evidence>
<dbReference type="Pfam" id="PF13632">
    <property type="entry name" value="Glyco_trans_2_3"/>
    <property type="match status" value="2"/>
</dbReference>
<dbReference type="InterPro" id="IPR050321">
    <property type="entry name" value="Glycosyltr_2/OpgH_subfam"/>
</dbReference>
<dbReference type="InterPro" id="IPR001849">
    <property type="entry name" value="PH_domain"/>
</dbReference>
<evidence type="ECO:0000256" key="3">
    <source>
        <dbReference type="ARBA" id="ARBA00022679"/>
    </source>
</evidence>
<feature type="transmembrane region" description="Helical" evidence="5">
    <location>
        <begin position="211"/>
        <end position="233"/>
    </location>
</feature>
<feature type="transmembrane region" description="Helical" evidence="5">
    <location>
        <begin position="1871"/>
        <end position="1892"/>
    </location>
</feature>
<keyword evidence="3" id="KW-0808">Transferase</keyword>
<dbReference type="Proteomes" id="UP000688947">
    <property type="component" value="Unassembled WGS sequence"/>
</dbReference>
<dbReference type="Pfam" id="PF00169">
    <property type="entry name" value="PH"/>
    <property type="match status" value="2"/>
</dbReference>
<dbReference type="InterPro" id="IPR001173">
    <property type="entry name" value="Glyco_trans_2-like"/>
</dbReference>
<feature type="transmembrane region" description="Helical" evidence="5">
    <location>
        <begin position="1952"/>
        <end position="1974"/>
    </location>
</feature>
<feature type="transmembrane region" description="Helical" evidence="5">
    <location>
        <begin position="811"/>
        <end position="837"/>
    </location>
</feature>
<evidence type="ECO:0000256" key="1">
    <source>
        <dbReference type="ARBA" id="ARBA00004141"/>
    </source>
</evidence>
<accession>A0A8T1UYZ4</accession>
<feature type="transmembrane region" description="Helical" evidence="5">
    <location>
        <begin position="1319"/>
        <end position="1344"/>
    </location>
</feature>
<dbReference type="GO" id="GO:0016020">
    <property type="term" value="C:membrane"/>
    <property type="evidence" value="ECO:0007669"/>
    <property type="project" value="UniProtKB-SubCell"/>
</dbReference>
<feature type="transmembrane region" description="Helical" evidence="5">
    <location>
        <begin position="2026"/>
        <end position="2046"/>
    </location>
</feature>
<dbReference type="PROSITE" id="PS50003">
    <property type="entry name" value="PH_DOMAIN"/>
    <property type="match status" value="2"/>
</dbReference>
<feature type="transmembrane region" description="Helical" evidence="5">
    <location>
        <begin position="1913"/>
        <end position="1932"/>
    </location>
</feature>
<dbReference type="EMBL" id="JAENGZ010000043">
    <property type="protein sequence ID" value="KAG6971957.1"/>
    <property type="molecule type" value="Genomic_DNA"/>
</dbReference>
<feature type="transmembrane region" description="Helical" evidence="5">
    <location>
        <begin position="884"/>
        <end position="903"/>
    </location>
</feature>
<feature type="transmembrane region" description="Helical" evidence="5">
    <location>
        <begin position="295"/>
        <end position="317"/>
    </location>
</feature>
<organism evidence="7 8">
    <name type="scientific">Phytophthora cactorum</name>
    <dbReference type="NCBI Taxonomy" id="29920"/>
    <lineage>
        <taxon>Eukaryota</taxon>
        <taxon>Sar</taxon>
        <taxon>Stramenopiles</taxon>
        <taxon>Oomycota</taxon>
        <taxon>Peronosporomycetes</taxon>
        <taxon>Peronosporales</taxon>
        <taxon>Peronosporaceae</taxon>
        <taxon>Phytophthora</taxon>
    </lineage>
</organism>
<comment type="caution">
    <text evidence="7">The sequence shown here is derived from an EMBL/GenBank/DDBJ whole genome shotgun (WGS) entry which is preliminary data.</text>
</comment>
<keyword evidence="4 5" id="KW-1133">Transmembrane helix</keyword>
<dbReference type="OrthoDB" id="72851at2759"/>
<evidence type="ECO:0000256" key="5">
    <source>
        <dbReference type="SAM" id="Phobius"/>
    </source>
</evidence>
<reference evidence="7" key="1">
    <citation type="submission" date="2021-01" db="EMBL/GenBank/DDBJ databases">
        <title>Phytophthora aleatoria, a newly-described species from Pinus radiata is distinct from Phytophthora cactorum isolates based on comparative genomics.</title>
        <authorList>
            <person name="Mcdougal R."/>
            <person name="Panda P."/>
            <person name="Williams N."/>
            <person name="Studholme D.J."/>
        </authorList>
    </citation>
    <scope>NUCLEOTIDE SEQUENCE</scope>
    <source>
        <strain evidence="7">NZFS 3830</strain>
    </source>
</reference>
<dbReference type="SMART" id="SM00233">
    <property type="entry name" value="PH"/>
    <property type="match status" value="2"/>
</dbReference>
<evidence type="ECO:0000256" key="2">
    <source>
        <dbReference type="ARBA" id="ARBA00022676"/>
    </source>
</evidence>
<feature type="transmembrane region" description="Helical" evidence="5">
    <location>
        <begin position="958"/>
        <end position="976"/>
    </location>
</feature>
<evidence type="ECO:0000256" key="4">
    <source>
        <dbReference type="ARBA" id="ARBA00022989"/>
    </source>
</evidence>
<feature type="domain" description="PH" evidence="6">
    <location>
        <begin position="1098"/>
        <end position="1210"/>
    </location>
</feature>
<feature type="transmembrane region" description="Helical" evidence="5">
    <location>
        <begin position="1239"/>
        <end position="1260"/>
    </location>
</feature>
<keyword evidence="5" id="KW-0812">Transmembrane</keyword>
<feature type="transmembrane region" description="Helical" evidence="5">
    <location>
        <begin position="843"/>
        <end position="864"/>
    </location>
</feature>
<dbReference type="PANTHER" id="PTHR43867">
    <property type="entry name" value="CELLULOSE SYNTHASE CATALYTIC SUBUNIT A [UDP-FORMING]"/>
    <property type="match status" value="1"/>
</dbReference>
<feature type="domain" description="PH" evidence="6">
    <location>
        <begin position="71"/>
        <end position="183"/>
    </location>
</feature>
<evidence type="ECO:0000259" key="6">
    <source>
        <dbReference type="PROSITE" id="PS50003"/>
    </source>
</evidence>
<comment type="subcellular location">
    <subcellularLocation>
        <location evidence="1">Membrane</location>
        <topology evidence="1">Multi-pass membrane protein</topology>
    </subcellularLocation>
</comment>
<dbReference type="CDD" id="cd00821">
    <property type="entry name" value="PH"/>
    <property type="match status" value="2"/>
</dbReference>
<name>A0A8T1UYZ4_9STRA</name>
<dbReference type="PANTHER" id="PTHR43867:SF8">
    <property type="entry name" value="GLYCOSIDE HYDROLASE FAMILY 8"/>
    <property type="match status" value="1"/>
</dbReference>
<dbReference type="VEuPathDB" id="FungiDB:PC110_g4252"/>
<feature type="transmembrane region" description="Helical" evidence="5">
    <location>
        <begin position="927"/>
        <end position="946"/>
    </location>
</feature>
<evidence type="ECO:0000313" key="7">
    <source>
        <dbReference type="EMBL" id="KAG6971957.1"/>
    </source>
</evidence>
<keyword evidence="5" id="KW-0472">Membrane</keyword>
<feature type="transmembrane region" description="Helical" evidence="5">
    <location>
        <begin position="996"/>
        <end position="1015"/>
    </location>
</feature>
<sequence>MYGNDKQSLMKHEDYELHGTPATGANDGGAGFYAQEGRPIPQQGYVDPRGPALPPMNVSDAVGLGSQRDNIISVHGYMHKQGKRTIKGPIHKSWKRRYFALEKAKIYYFHSHLECRQYFTTRNADLVVGAIELKDALQLRPCARLDLPHKGFEVHTKRRVWVLCPETDEEYRMWFQGVERAIVANGAGNIIERKLPNVRKYLMKGNQTYRFFYFLFLIAGIVELLAIVFWFVIGLEPCDASRLEVDCATITSTSLETLRCSNKPFSGWFTPPTWYLQVADVENVDCFRDPPIPQWASYFAMLFAELLTFALGVLYYLGMWKPVRRGAHYFDEFEPPVPDELWPKVDVLLCHYSEPAEETIDTLMACMNLQYPPHLLQIWVCDDGYCKTKWTKGNPVPTVELNKGILETAGDLRQEVAQFMYDRVCDPNEDMEVYAWRKLHSSANLPSPSRVKVVNRADCAVGSFRDDYRYPGLPHVTFIGRVKPETHYSKAGNINNCLYNEGANGRYLIILDTDMQPHPKFILATLPFFFDDEDRQDKAKYICCGIGCNSVAKLCCASCQIAGVPEEQISYCSKDCFENAMHVQSAVHRRQVNGTMSDTRASKIDMRCMNCDAKLPKNGVCRKCGNKGADGEDVSSLHTYSDDVRDNAVAFVQTPQYFRDCIQLQIGDPMGHRNATFYDAIQTGQDGYDCASFAGTNAMFRREALDSIGGIQYGSLTEDCYTGQVLCSMGWKAQYFRKDFEGEPSERIRLAEGLIPDSVAGSLAQRKRWAKGNFQIALMNKKTQYFDPEWKLPEAQVPSYHKSNKFMRRVFYFNSTLYPLGSITAILFYYITIYFLFSGYAPIYMAGMRLVYALVPKLLVQGVLSALSNRTVENSDVIRSQEVWFAYSFTNCTAVLEAFWWKITGKEPKWFNTGGASRGSIAELPNVIIFFGTVVGVLWSVVRFLAGYNSIQTSHGASLLFASLMMGLFIAVKLAPSVRMSIQEYFGWSYESLTDQGNVVGSISIAFGLVFITLWTDLSVSFAPASFVPDSSEANMFNKDQQAAAVPPMDDYEMYATPSAMDVHQPGEAEIVRRGGSPDPPVRPPVNSDEGGSFQENVITVHGYMHKQGKRAIKGPMHKSWKRRYFALEKAKIYYFHSHLECRQYFTTRNTDLVVGAIELKDALQLRPCARLDLPHRGFEVMTKRRVWVLCPETDEEYRLWFEGVEEAIVACGSGNIIERKLPNVRKYYMKGITTYRTLYFLFLILSIVEIFGFVFWFVVGVQPCDSGNRTLACEDVYDNTPDDLKCRADPMSGWFTPPDWYLTLAGVDDVVCFHDPPIAQWVSFFALIAAELVSIVLGALYYLGMWKPVRRGAHYFDEFDPKVPDDLWPKIDVLLCHYSEPAEETIDTLMACMNLQYPPHLLQIYVLDDGYCSTKWTKGNPVPAIELNKVVLEKSGDLRQEVAQFMYDRVCDPNEDMEVYAWRKLHSSANLPSASRPKVVNRADCAVGSFRDDYRYPGLPHVTYVGRVKPETHYSKAGNINNCMYNEGANGRYMLLLDSDMQPHPKFILATLPFFFDDEDRQFKNKYSCSCMGCQNVAKMCCASCKIAGVPEERISYCSKECFENAMHVQSDLHRRQVNGTLSDVRATKKELRCMNCDTKLGKSGVCRKCNTNNNNGDADMSILHTYSDDVRDNAVGFVQTPQYFRDCVQLQIGDPLGHRNATFYDAIQTGQDGYDCASFAGTNALIRREALDSIGGIQYGTLTEDCYTGERLVSMGWKALYFRKDFEGEAEERIRLAEGLIPDSVAGAMAQRKRWAKGNFQTALMKKNKNVADPEWKRPHVDIPKYRKPNNFMRRVFYLNSTLYPIDSIPVILLYYITLYFLYTGYAPIFVNGLRVLVALVPKLIVQGLLSALSTRGVENSDVVRSQETRFVYAFTNFTAMLGAIVWKFTGRKSRWLNKRDATRGSLAELPNVLVFSGAVFGIVWAMVRYIVAYYNRVYSHGDSMLCAAILMGFYIAYNLGPSVRMSIQEYFGWSYQSLMDQGNFMGSISIAVGLMFIALWVHVEKPATG</sequence>
<proteinExistence type="predicted"/>
<gene>
    <name evidence="7" type="ORF">JG687_00001744</name>
</gene>
<dbReference type="VEuPathDB" id="FungiDB:PC110_g4251"/>
<feature type="transmembrane region" description="Helical" evidence="5">
    <location>
        <begin position="1839"/>
        <end position="1865"/>
    </location>
</feature>
<protein>
    <recommendedName>
        <fullName evidence="6">PH domain-containing protein</fullName>
    </recommendedName>
</protein>
<dbReference type="GO" id="GO:0016757">
    <property type="term" value="F:glycosyltransferase activity"/>
    <property type="evidence" value="ECO:0007669"/>
    <property type="project" value="UniProtKB-KW"/>
</dbReference>
<feature type="transmembrane region" description="Helical" evidence="5">
    <location>
        <begin position="1986"/>
        <end position="2006"/>
    </location>
</feature>